<comment type="cofactor">
    <cofactor evidence="1 9">
        <name>FAD</name>
        <dbReference type="ChEBI" id="CHEBI:57692"/>
    </cofactor>
</comment>
<dbReference type="SUPFAM" id="SSF51730">
    <property type="entry name" value="FAD-linked oxidoreductase"/>
    <property type="match status" value="1"/>
</dbReference>
<evidence type="ECO:0000256" key="9">
    <source>
        <dbReference type="RuleBase" id="RU003862"/>
    </source>
</evidence>
<dbReference type="CDD" id="cd00537">
    <property type="entry name" value="MTHFR"/>
    <property type="match status" value="1"/>
</dbReference>
<dbReference type="GO" id="GO:0106312">
    <property type="term" value="F:methylenetetrahydrofolate reductase (NADH) activity"/>
    <property type="evidence" value="ECO:0007669"/>
    <property type="project" value="UniProtKB-EC"/>
</dbReference>
<reference evidence="10" key="1">
    <citation type="submission" date="2022-12" db="EMBL/GenBank/DDBJ databases">
        <title>Reference genome sequencing for broad-spectrum identification of bacterial and archaeal isolates by mass spectrometry.</title>
        <authorList>
            <person name="Sekiguchi Y."/>
            <person name="Tourlousse D.M."/>
        </authorList>
    </citation>
    <scope>NUCLEOTIDE SEQUENCE</scope>
    <source>
        <strain evidence="10">ASRB1</strain>
    </source>
</reference>
<dbReference type="Gene3D" id="3.20.20.220">
    <property type="match status" value="1"/>
</dbReference>
<comment type="caution">
    <text evidence="10">The sequence shown here is derived from an EMBL/GenBank/DDBJ whole genome shotgun (WGS) entry which is preliminary data.</text>
</comment>
<organism evidence="10 11">
    <name type="scientific">Desulforhabdus amnigena</name>
    <dbReference type="NCBI Taxonomy" id="40218"/>
    <lineage>
        <taxon>Bacteria</taxon>
        <taxon>Pseudomonadati</taxon>
        <taxon>Thermodesulfobacteriota</taxon>
        <taxon>Syntrophobacteria</taxon>
        <taxon>Syntrophobacterales</taxon>
        <taxon>Syntrophobacteraceae</taxon>
        <taxon>Desulforhabdus</taxon>
    </lineage>
</organism>
<dbReference type="GO" id="GO:0009086">
    <property type="term" value="P:methionine biosynthetic process"/>
    <property type="evidence" value="ECO:0007669"/>
    <property type="project" value="TreeGrafter"/>
</dbReference>
<keyword evidence="6 9" id="KW-0560">Oxidoreductase</keyword>
<evidence type="ECO:0000256" key="1">
    <source>
        <dbReference type="ARBA" id="ARBA00001974"/>
    </source>
</evidence>
<keyword evidence="4 9" id="KW-0285">Flavoprotein</keyword>
<dbReference type="EMBL" id="BSDR01000001">
    <property type="protein sequence ID" value="GLI35685.1"/>
    <property type="molecule type" value="Genomic_DNA"/>
</dbReference>
<accession>A0A9W6LA08</accession>
<evidence type="ECO:0000256" key="5">
    <source>
        <dbReference type="ARBA" id="ARBA00022827"/>
    </source>
</evidence>
<dbReference type="Pfam" id="PF02219">
    <property type="entry name" value="MTHFR"/>
    <property type="match status" value="1"/>
</dbReference>
<gene>
    <name evidence="10" type="ORF">DAMNIGENAA_31180</name>
</gene>
<dbReference type="GO" id="GO:0071949">
    <property type="term" value="F:FAD binding"/>
    <property type="evidence" value="ECO:0007669"/>
    <property type="project" value="TreeGrafter"/>
</dbReference>
<comment type="pathway">
    <text evidence="7">Amino-acid biosynthesis; L-methionine biosynthesis via de novo pathway.</text>
</comment>
<comment type="similarity">
    <text evidence="3 9">Belongs to the methylenetetrahydrofolate reductase family.</text>
</comment>
<dbReference type="GO" id="GO:0005829">
    <property type="term" value="C:cytosol"/>
    <property type="evidence" value="ECO:0007669"/>
    <property type="project" value="TreeGrafter"/>
</dbReference>
<evidence type="ECO:0000256" key="2">
    <source>
        <dbReference type="ARBA" id="ARBA00004777"/>
    </source>
</evidence>
<evidence type="ECO:0000256" key="4">
    <source>
        <dbReference type="ARBA" id="ARBA00022630"/>
    </source>
</evidence>
<comment type="catalytic activity">
    <reaction evidence="8">
        <text>(6S)-5-methyl-5,6,7,8-tetrahydrofolate + NAD(+) = (6R)-5,10-methylene-5,6,7,8-tetrahydrofolate + NADH + H(+)</text>
        <dbReference type="Rhea" id="RHEA:19821"/>
        <dbReference type="ChEBI" id="CHEBI:15378"/>
        <dbReference type="ChEBI" id="CHEBI:15636"/>
        <dbReference type="ChEBI" id="CHEBI:18608"/>
        <dbReference type="ChEBI" id="CHEBI:57540"/>
        <dbReference type="ChEBI" id="CHEBI:57945"/>
        <dbReference type="EC" id="1.5.1.54"/>
    </reaction>
    <physiologicalReaction direction="right-to-left" evidence="8">
        <dbReference type="Rhea" id="RHEA:19823"/>
    </physiologicalReaction>
</comment>
<evidence type="ECO:0000256" key="8">
    <source>
        <dbReference type="ARBA" id="ARBA00048628"/>
    </source>
</evidence>
<proteinExistence type="inferred from homology"/>
<dbReference type="Proteomes" id="UP001144372">
    <property type="component" value="Unassembled WGS sequence"/>
</dbReference>
<dbReference type="PANTHER" id="PTHR45754:SF3">
    <property type="entry name" value="METHYLENETETRAHYDROFOLATE REDUCTASE (NADPH)"/>
    <property type="match status" value="1"/>
</dbReference>
<name>A0A9W6LA08_9BACT</name>
<dbReference type="PANTHER" id="PTHR45754">
    <property type="entry name" value="METHYLENETETRAHYDROFOLATE REDUCTASE"/>
    <property type="match status" value="1"/>
</dbReference>
<evidence type="ECO:0000256" key="3">
    <source>
        <dbReference type="ARBA" id="ARBA00006743"/>
    </source>
</evidence>
<evidence type="ECO:0000256" key="6">
    <source>
        <dbReference type="ARBA" id="ARBA00023002"/>
    </source>
</evidence>
<sequence length="319" mass="35572">MSVQSNLERVLNEGTFAVTGELGPKRGVDTVHLREMAQLIKPYCDAFNITDNQTAVVRMSSIATGIMLKQMEMDPVIQIVTRDRNRLAIQADVLGAAAFGVMNVLALSGDHQTMGNHPGAKNVYDLDSMQLIQCLVGLREGRFMNGEELETDPPHLFVGAAINPFGHPMEFRVTRLAKKIKAGAQFVQSQPVYAMDIFKKYMEDVRNRGLHEKCHIMAGIIPIKSIGMAKYMRDKVAGVIVPNEKVERLQKAADTVSDKKERIIKVREEAVNMAVEEIHQCMEIPGVHGVHIMAVAWEEIIPEVLKKAGLDKERPKYKS</sequence>
<dbReference type="InterPro" id="IPR003171">
    <property type="entry name" value="Mehydrof_redctse-like"/>
</dbReference>
<evidence type="ECO:0000313" key="10">
    <source>
        <dbReference type="EMBL" id="GLI35685.1"/>
    </source>
</evidence>
<dbReference type="GO" id="GO:0035999">
    <property type="term" value="P:tetrahydrofolate interconversion"/>
    <property type="evidence" value="ECO:0007669"/>
    <property type="project" value="TreeGrafter"/>
</dbReference>
<dbReference type="RefSeq" id="WP_281795690.1">
    <property type="nucleotide sequence ID" value="NZ_BSDR01000001.1"/>
</dbReference>
<protein>
    <recommendedName>
        <fullName evidence="9">Methylenetetrahydrofolate reductase</fullName>
    </recommendedName>
</protein>
<evidence type="ECO:0000256" key="7">
    <source>
        <dbReference type="ARBA" id="ARBA00034478"/>
    </source>
</evidence>
<keyword evidence="11" id="KW-1185">Reference proteome</keyword>
<evidence type="ECO:0000313" key="11">
    <source>
        <dbReference type="Proteomes" id="UP001144372"/>
    </source>
</evidence>
<comment type="pathway">
    <text evidence="2 9">One-carbon metabolism; tetrahydrofolate interconversion.</text>
</comment>
<dbReference type="AlphaFoldDB" id="A0A9W6LA08"/>
<keyword evidence="5 9" id="KW-0274">FAD</keyword>
<dbReference type="InterPro" id="IPR029041">
    <property type="entry name" value="FAD-linked_oxidoreductase-like"/>
</dbReference>